<accession>A0ABP8ZTH1</accession>
<dbReference type="PANTHER" id="PTHR40037">
    <property type="entry name" value="PHOSPHOESTERASE YJCG-RELATED"/>
    <property type="match status" value="1"/>
</dbReference>
<dbReference type="SUPFAM" id="SSF55144">
    <property type="entry name" value="LigT-like"/>
    <property type="match status" value="1"/>
</dbReference>
<organism evidence="1 2">
    <name type="scientific">Flavobacterium hankyongi</name>
    <dbReference type="NCBI Taxonomy" id="1176532"/>
    <lineage>
        <taxon>Bacteria</taxon>
        <taxon>Pseudomonadati</taxon>
        <taxon>Bacteroidota</taxon>
        <taxon>Flavobacteriia</taxon>
        <taxon>Flavobacteriales</taxon>
        <taxon>Flavobacteriaceae</taxon>
        <taxon>Flavobacterium</taxon>
    </lineage>
</organism>
<dbReference type="PANTHER" id="PTHR40037:SF1">
    <property type="entry name" value="PHOSPHOESTERASE SAOUHSC_00951-RELATED"/>
    <property type="match status" value="1"/>
</dbReference>
<dbReference type="Gene3D" id="3.90.1140.10">
    <property type="entry name" value="Cyclic phosphodiesterase"/>
    <property type="match status" value="1"/>
</dbReference>
<dbReference type="EMBL" id="BAABIP010000008">
    <property type="protein sequence ID" value="GAA4764430.1"/>
    <property type="molecule type" value="Genomic_DNA"/>
</dbReference>
<dbReference type="InterPro" id="IPR050580">
    <property type="entry name" value="2H_phosphoesterase_YjcG-like"/>
</dbReference>
<dbReference type="RefSeq" id="WP_264542817.1">
    <property type="nucleotide sequence ID" value="NZ_BAABIP010000008.1"/>
</dbReference>
<protein>
    <recommendedName>
        <fullName evidence="3">2'-5' RNA ligase</fullName>
    </recommendedName>
</protein>
<dbReference type="Proteomes" id="UP001500141">
    <property type="component" value="Unassembled WGS sequence"/>
</dbReference>
<keyword evidence="2" id="KW-1185">Reference proteome</keyword>
<proteinExistence type="predicted"/>
<dbReference type="InterPro" id="IPR009097">
    <property type="entry name" value="Cyclic_Pdiesterase"/>
</dbReference>
<evidence type="ECO:0000313" key="2">
    <source>
        <dbReference type="Proteomes" id="UP001500141"/>
    </source>
</evidence>
<reference evidence="2" key="1">
    <citation type="journal article" date="2019" name="Int. J. Syst. Evol. Microbiol.">
        <title>The Global Catalogue of Microorganisms (GCM) 10K type strain sequencing project: providing services to taxonomists for standard genome sequencing and annotation.</title>
        <authorList>
            <consortium name="The Broad Institute Genomics Platform"/>
            <consortium name="The Broad Institute Genome Sequencing Center for Infectious Disease"/>
            <person name="Wu L."/>
            <person name="Ma J."/>
        </authorList>
    </citation>
    <scope>NUCLEOTIDE SEQUENCE [LARGE SCALE GENOMIC DNA]</scope>
    <source>
        <strain evidence="2">JCM 18198</strain>
    </source>
</reference>
<name>A0ABP8ZTH1_9FLAO</name>
<comment type="caution">
    <text evidence="1">The sequence shown here is derived from an EMBL/GenBank/DDBJ whole genome shotgun (WGS) entry which is preliminary data.</text>
</comment>
<sequence>MTEKYSIVIHPSEEIIEEVKKMKELLANHVGWFGSKNAVAHITICEFEATENDLKKVYSELTQLSAPITPLTVSIKDFDSFPNGAFYMAIEEESKKQLRPIMKRYHNSLSVKTYHHSDTPHITIGRGLKPQQLNSAQELFKNYNESFYCDNIVLRKFNPEVKQYFVIEKFWFKSEPESQLVLF</sequence>
<gene>
    <name evidence="1" type="ORF">GCM10023230_12490</name>
</gene>
<evidence type="ECO:0000313" key="1">
    <source>
        <dbReference type="EMBL" id="GAA4764430.1"/>
    </source>
</evidence>
<dbReference type="Pfam" id="PF13563">
    <property type="entry name" value="2_5_RNA_ligase2"/>
    <property type="match status" value="1"/>
</dbReference>
<evidence type="ECO:0008006" key="3">
    <source>
        <dbReference type="Google" id="ProtNLM"/>
    </source>
</evidence>